<evidence type="ECO:0000313" key="2">
    <source>
        <dbReference type="EMBL" id="QGV81662.1"/>
    </source>
</evidence>
<dbReference type="Proteomes" id="UP000422572">
    <property type="component" value="Chromosome"/>
</dbReference>
<evidence type="ECO:0000256" key="1">
    <source>
        <dbReference type="SAM" id="MobiDB-lite"/>
    </source>
</evidence>
<dbReference type="KEGG" id="sfic:EIZ62_27990"/>
<reference evidence="2 3" key="1">
    <citation type="submission" date="2018-12" db="EMBL/GenBank/DDBJ databases">
        <title>Complete genome sequence of Streptomyces ficellus NRRL8067, the producer of ficellomycin, feldamycin and nojirimycin.</title>
        <authorList>
            <person name="Zhang H."/>
            <person name="Yue R."/>
            <person name="Liu Y."/>
            <person name="Li M."/>
            <person name="Mu H."/>
            <person name="Zhang J."/>
        </authorList>
    </citation>
    <scope>NUCLEOTIDE SEQUENCE [LARGE SCALE GENOMIC DNA]</scope>
    <source>
        <strain evidence="2 3">NRRL 8067</strain>
    </source>
</reference>
<accession>A0A6I6FMZ8</accession>
<proteinExistence type="predicted"/>
<name>A0A6I6FMZ8_9ACTN</name>
<dbReference type="EMBL" id="CP034279">
    <property type="protein sequence ID" value="QGV81662.1"/>
    <property type="molecule type" value="Genomic_DNA"/>
</dbReference>
<organism evidence="2 3">
    <name type="scientific">Streptomyces ficellus</name>
    <dbReference type="NCBI Taxonomy" id="1977088"/>
    <lineage>
        <taxon>Bacteria</taxon>
        <taxon>Bacillati</taxon>
        <taxon>Actinomycetota</taxon>
        <taxon>Actinomycetes</taxon>
        <taxon>Kitasatosporales</taxon>
        <taxon>Streptomycetaceae</taxon>
        <taxon>Streptomyces</taxon>
    </lineage>
</organism>
<evidence type="ECO:0000313" key="3">
    <source>
        <dbReference type="Proteomes" id="UP000422572"/>
    </source>
</evidence>
<sequence>MQGRPRSGSAARYGTVSRLGAPPTARRRARRGHAPPPPGVTGTRHRPQANRDEAPPQSRCAHPPPSSRLRSSRGDPHRPAGRLPTTGGSCPAGRRQRVGSPSGTTAHNGAGREPQRDNRPAGRLPTTCRR</sequence>
<feature type="region of interest" description="Disordered" evidence="1">
    <location>
        <begin position="1"/>
        <end position="130"/>
    </location>
</feature>
<dbReference type="AlphaFoldDB" id="A0A6I6FMZ8"/>
<protein>
    <submittedName>
        <fullName evidence="2">Uncharacterized protein</fullName>
    </submittedName>
</protein>
<keyword evidence="3" id="KW-1185">Reference proteome</keyword>
<gene>
    <name evidence="2" type="ORF">EIZ62_27990</name>
</gene>